<keyword evidence="1" id="KW-0472">Membrane</keyword>
<evidence type="ECO:0000256" key="1">
    <source>
        <dbReference type="SAM" id="Phobius"/>
    </source>
</evidence>
<evidence type="ECO:0000313" key="2">
    <source>
        <dbReference type="EMBL" id="MBS1258223.1"/>
    </source>
</evidence>
<reference evidence="2" key="1">
    <citation type="journal article" date="2021" name="ISME J.">
        <title>Fine-scale metabolic discontinuity in a stratified prokaryote microbiome of a Red Sea deep halocline.</title>
        <authorList>
            <person name="Michoud G."/>
            <person name="Ngugi D.K."/>
            <person name="Barozzi A."/>
            <person name="Merlino G."/>
            <person name="Calleja M.L."/>
            <person name="Delgado-Huertas A."/>
            <person name="Moran X.A.G."/>
            <person name="Daffonchio D."/>
        </authorList>
    </citation>
    <scope>NUCLEOTIDE SEQUENCE</scope>
    <source>
        <strain evidence="2">SuakinDeep_MAG55_1</strain>
    </source>
</reference>
<comment type="caution">
    <text evidence="2">The sequence shown here is derived from an EMBL/GenBank/DDBJ whole genome shotgun (WGS) entry which is preliminary data.</text>
</comment>
<keyword evidence="1" id="KW-1133">Transmembrane helix</keyword>
<protein>
    <submittedName>
        <fullName evidence="2">Uncharacterized protein</fullName>
    </submittedName>
</protein>
<accession>A0A942A038</accession>
<gene>
    <name evidence="2" type="ORF">MAG551_01276</name>
</gene>
<dbReference type="Proteomes" id="UP000722750">
    <property type="component" value="Unassembled WGS sequence"/>
</dbReference>
<name>A0A942A038_9BACT</name>
<dbReference type="AlphaFoldDB" id="A0A942A038"/>
<dbReference type="EMBL" id="JAANXD010000054">
    <property type="protein sequence ID" value="MBS1258223.1"/>
    <property type="molecule type" value="Genomic_DNA"/>
</dbReference>
<sequence length="200" mass="22901">MVVYTIAIVLIVIFFAIWIWLGIKKSAEETNKINKELEKSSIETKGFLDNLHASINIVSDYGTILQTRDEGEFLSISESMLPHSKRKIVDAIILVESFIEIVLNDDSFREVFIENHDSFRFDKSQAEYLLSEKYRESLKTGLAYLEGLPPSEQAERSTTKNVADQIKEKEIGEEDITALGSDDFKTMIEGFMKSYKKSRK</sequence>
<keyword evidence="1" id="KW-0812">Transmembrane</keyword>
<feature type="transmembrane region" description="Helical" evidence="1">
    <location>
        <begin position="6"/>
        <end position="23"/>
    </location>
</feature>
<evidence type="ECO:0000313" key="3">
    <source>
        <dbReference type="Proteomes" id="UP000722750"/>
    </source>
</evidence>
<proteinExistence type="predicted"/>
<organism evidence="2 3">
    <name type="scientific">Candidatus Scalindua arabica</name>
    <dbReference type="NCBI Taxonomy" id="1127984"/>
    <lineage>
        <taxon>Bacteria</taxon>
        <taxon>Pseudomonadati</taxon>
        <taxon>Planctomycetota</taxon>
        <taxon>Candidatus Brocadiia</taxon>
        <taxon>Candidatus Brocadiales</taxon>
        <taxon>Candidatus Scalinduaceae</taxon>
        <taxon>Candidatus Scalindua</taxon>
    </lineage>
</organism>